<evidence type="ECO:0000256" key="6">
    <source>
        <dbReference type="ARBA" id="ARBA00047407"/>
    </source>
</evidence>
<dbReference type="InterPro" id="IPR020556">
    <property type="entry name" value="Amidase_CS"/>
</dbReference>
<dbReference type="InterPro" id="IPR004412">
    <property type="entry name" value="GatA"/>
</dbReference>
<feature type="domain" description="Amidase" evidence="9">
    <location>
        <begin position="26"/>
        <end position="466"/>
    </location>
</feature>
<comment type="catalytic activity">
    <reaction evidence="6 7">
        <text>L-glutamyl-tRNA(Gln) + L-glutamine + ATP + H2O = L-glutaminyl-tRNA(Gln) + L-glutamate + ADP + phosphate + H(+)</text>
        <dbReference type="Rhea" id="RHEA:17521"/>
        <dbReference type="Rhea" id="RHEA-COMP:9681"/>
        <dbReference type="Rhea" id="RHEA-COMP:9684"/>
        <dbReference type="ChEBI" id="CHEBI:15377"/>
        <dbReference type="ChEBI" id="CHEBI:15378"/>
        <dbReference type="ChEBI" id="CHEBI:29985"/>
        <dbReference type="ChEBI" id="CHEBI:30616"/>
        <dbReference type="ChEBI" id="CHEBI:43474"/>
        <dbReference type="ChEBI" id="CHEBI:58359"/>
        <dbReference type="ChEBI" id="CHEBI:78520"/>
        <dbReference type="ChEBI" id="CHEBI:78521"/>
        <dbReference type="ChEBI" id="CHEBI:456216"/>
        <dbReference type="EC" id="6.3.5.7"/>
    </reaction>
</comment>
<evidence type="ECO:0000259" key="9">
    <source>
        <dbReference type="Pfam" id="PF01425"/>
    </source>
</evidence>
<dbReference type="Pfam" id="PF01425">
    <property type="entry name" value="Amidase"/>
    <property type="match status" value="1"/>
</dbReference>
<evidence type="ECO:0000313" key="10">
    <source>
        <dbReference type="EMBL" id="OHA08407.1"/>
    </source>
</evidence>
<dbReference type="PANTHER" id="PTHR11895:SF7">
    <property type="entry name" value="GLUTAMYL-TRNA(GLN) AMIDOTRANSFERASE SUBUNIT A, MITOCHONDRIAL"/>
    <property type="match status" value="1"/>
</dbReference>
<keyword evidence="3 7" id="KW-0547">Nucleotide-binding</keyword>
<evidence type="ECO:0000256" key="8">
    <source>
        <dbReference type="SAM" id="MobiDB-lite"/>
    </source>
</evidence>
<comment type="caution">
    <text evidence="10">The sequence shown here is derived from an EMBL/GenBank/DDBJ whole genome shotgun (WGS) entry which is preliminary data.</text>
</comment>
<keyword evidence="4 7" id="KW-0067">ATP-binding</keyword>
<dbReference type="GO" id="GO:0005524">
    <property type="term" value="F:ATP binding"/>
    <property type="evidence" value="ECO:0007669"/>
    <property type="project" value="UniProtKB-KW"/>
</dbReference>
<dbReference type="HAMAP" id="MF_00120">
    <property type="entry name" value="GatA"/>
    <property type="match status" value="1"/>
</dbReference>
<dbReference type="EMBL" id="MHQT01000041">
    <property type="protein sequence ID" value="OHA08407.1"/>
    <property type="molecule type" value="Genomic_DNA"/>
</dbReference>
<dbReference type="InterPro" id="IPR000120">
    <property type="entry name" value="Amidase"/>
</dbReference>
<evidence type="ECO:0000256" key="7">
    <source>
        <dbReference type="HAMAP-Rule" id="MF_00120"/>
    </source>
</evidence>
<dbReference type="STRING" id="1802281.A3A44_00185"/>
<sequence>MILAEFPKTIRGTARGLRAQEFSALELTRAYLEVIEERDKTLHAFLEVYDDAREQASRADTVIRGGGDALLAGIPITAKDNILVRGKHASAGSKILENYVASYDATVIAKLRNAGAVFLGRTNMDEFAMGSSTEHSAYGPTKNPHDETRVPGGSSGGSAAAVATGMAVVALGSDTGGSIRQPAAFTGVVGFKPTYGAVSRSGLIAMASSLDQIGPLAGSVDDAKIVFDVIRGKDPLDSTTVESSYQPPATSRQHVTVGVPKEYFGEGLDADVAKTVRAAIEQWQKAGAEVREISLPHASFGLAAYYIVMPAEVSANLARFDGIRYGRAASGAKTLLDVYEQSRAEGFGDEPKRRIMLGTFALSHGYYDAYYEKAERVCRLIRQDFEAAFREVDVIVGPTAPTPAFRLGEKTADPLQMYLADIYTVGVNLAGLPAISIPAGTVPRDGKDLPVGFQLIGKWFADDALLEAAATAETVIASIHP</sequence>
<gene>
    <name evidence="7" type="primary">gatA</name>
    <name evidence="10" type="ORF">A3A44_00185</name>
</gene>
<evidence type="ECO:0000256" key="5">
    <source>
        <dbReference type="ARBA" id="ARBA00022917"/>
    </source>
</evidence>
<dbReference type="GO" id="GO:0030956">
    <property type="term" value="C:glutamyl-tRNA(Gln) amidotransferase complex"/>
    <property type="evidence" value="ECO:0007669"/>
    <property type="project" value="InterPro"/>
</dbReference>
<dbReference type="GO" id="GO:0050567">
    <property type="term" value="F:glutaminyl-tRNA synthase (glutamine-hydrolyzing) activity"/>
    <property type="evidence" value="ECO:0007669"/>
    <property type="project" value="UniProtKB-UniRule"/>
</dbReference>
<dbReference type="SUPFAM" id="SSF75304">
    <property type="entry name" value="Amidase signature (AS) enzymes"/>
    <property type="match status" value="1"/>
</dbReference>
<dbReference type="InterPro" id="IPR023631">
    <property type="entry name" value="Amidase_dom"/>
</dbReference>
<name>A0A1G2L9U4_9BACT</name>
<evidence type="ECO:0000256" key="4">
    <source>
        <dbReference type="ARBA" id="ARBA00022840"/>
    </source>
</evidence>
<comment type="similarity">
    <text evidence="1 7">Belongs to the amidase family. GatA subfamily.</text>
</comment>
<dbReference type="Gene3D" id="3.90.1300.10">
    <property type="entry name" value="Amidase signature (AS) domain"/>
    <property type="match status" value="1"/>
</dbReference>
<evidence type="ECO:0000256" key="1">
    <source>
        <dbReference type="ARBA" id="ARBA00008069"/>
    </source>
</evidence>
<dbReference type="PROSITE" id="PS00571">
    <property type="entry name" value="AMIDASES"/>
    <property type="match status" value="1"/>
</dbReference>
<organism evidence="10 11">
    <name type="scientific">Candidatus Sungbacteria bacterium RIFCSPLOWO2_01_FULL_60_25</name>
    <dbReference type="NCBI Taxonomy" id="1802281"/>
    <lineage>
        <taxon>Bacteria</taxon>
        <taxon>Candidatus Sungiibacteriota</taxon>
    </lineage>
</organism>
<keyword evidence="2 7" id="KW-0436">Ligase</keyword>
<dbReference type="AlphaFoldDB" id="A0A1G2L9U4"/>
<feature type="active site" description="Charge relay system" evidence="7">
    <location>
        <position position="154"/>
    </location>
</feature>
<reference evidence="10 11" key="1">
    <citation type="journal article" date="2016" name="Nat. Commun.">
        <title>Thousands of microbial genomes shed light on interconnected biogeochemical processes in an aquifer system.</title>
        <authorList>
            <person name="Anantharaman K."/>
            <person name="Brown C.T."/>
            <person name="Hug L.A."/>
            <person name="Sharon I."/>
            <person name="Castelle C.J."/>
            <person name="Probst A.J."/>
            <person name="Thomas B.C."/>
            <person name="Singh A."/>
            <person name="Wilkins M.J."/>
            <person name="Karaoz U."/>
            <person name="Brodie E.L."/>
            <person name="Williams K.H."/>
            <person name="Hubbard S.S."/>
            <person name="Banfield J.F."/>
        </authorList>
    </citation>
    <scope>NUCLEOTIDE SEQUENCE [LARGE SCALE GENOMIC DNA]</scope>
</reference>
<evidence type="ECO:0000256" key="3">
    <source>
        <dbReference type="ARBA" id="ARBA00022741"/>
    </source>
</evidence>
<proteinExistence type="inferred from homology"/>
<keyword evidence="5 7" id="KW-0648">Protein biosynthesis</keyword>
<dbReference type="PANTHER" id="PTHR11895">
    <property type="entry name" value="TRANSAMIDASE"/>
    <property type="match status" value="1"/>
</dbReference>
<dbReference type="EC" id="6.3.5.7" evidence="7"/>
<comment type="function">
    <text evidence="7">Allows the formation of correctly charged Gln-tRNA(Gln) through the transamidation of misacylated Glu-tRNA(Gln) in organisms which lack glutaminyl-tRNA synthetase. The reaction takes place in the presence of glutamine and ATP through an activated gamma-phospho-Glu-tRNA(Gln).</text>
</comment>
<dbReference type="GO" id="GO:0006412">
    <property type="term" value="P:translation"/>
    <property type="evidence" value="ECO:0007669"/>
    <property type="project" value="UniProtKB-UniRule"/>
</dbReference>
<evidence type="ECO:0000256" key="2">
    <source>
        <dbReference type="ARBA" id="ARBA00022598"/>
    </source>
</evidence>
<feature type="region of interest" description="Disordered" evidence="8">
    <location>
        <begin position="131"/>
        <end position="157"/>
    </location>
</feature>
<comment type="subunit">
    <text evidence="7">Heterotrimer of A, B and C subunits.</text>
</comment>
<evidence type="ECO:0000313" key="11">
    <source>
        <dbReference type="Proteomes" id="UP000178977"/>
    </source>
</evidence>
<protein>
    <recommendedName>
        <fullName evidence="7">Glutamyl-tRNA(Gln) amidotransferase subunit A</fullName>
        <shortName evidence="7">Glu-ADT subunit A</shortName>
        <ecNumber evidence="7">6.3.5.7</ecNumber>
    </recommendedName>
</protein>
<dbReference type="Proteomes" id="UP000178977">
    <property type="component" value="Unassembled WGS sequence"/>
</dbReference>
<feature type="active site" description="Acyl-ester intermediate" evidence="7">
    <location>
        <position position="178"/>
    </location>
</feature>
<feature type="active site" description="Charge relay system" evidence="7">
    <location>
        <position position="79"/>
    </location>
</feature>
<accession>A0A1G2L9U4</accession>
<dbReference type="NCBIfam" id="TIGR00132">
    <property type="entry name" value="gatA"/>
    <property type="match status" value="1"/>
</dbReference>
<dbReference type="InterPro" id="IPR036928">
    <property type="entry name" value="AS_sf"/>
</dbReference>